<comment type="caution">
    <text evidence="2">The sequence shown here is derived from an EMBL/GenBank/DDBJ whole genome shotgun (WGS) entry which is preliminary data.</text>
</comment>
<evidence type="ECO:0000313" key="3">
    <source>
        <dbReference type="Proteomes" id="UP001519460"/>
    </source>
</evidence>
<reference evidence="2 3" key="1">
    <citation type="journal article" date="2023" name="Sci. Data">
        <title>Genome assembly of the Korean intertidal mud-creeper Batillaria attramentaria.</title>
        <authorList>
            <person name="Patra A.K."/>
            <person name="Ho P.T."/>
            <person name="Jun S."/>
            <person name="Lee S.J."/>
            <person name="Kim Y."/>
            <person name="Won Y.J."/>
        </authorList>
    </citation>
    <scope>NUCLEOTIDE SEQUENCE [LARGE SCALE GENOMIC DNA]</scope>
    <source>
        <strain evidence="2">Wonlab-2016</strain>
    </source>
</reference>
<keyword evidence="3" id="KW-1185">Reference proteome</keyword>
<sequence length="99" mass="11174">MAGNFVRRVKHADEPLVRKPVLEAPVPFFGAWAAECRTRQEVDDIVVSHTEPQAPLSSDSAGRHVVAEQCQSTDSNPPKPGERRETEGFEDWRFELFAR</sequence>
<gene>
    <name evidence="2" type="ORF">BaRGS_00018090</name>
</gene>
<name>A0ABD0KTV0_9CAEN</name>
<proteinExistence type="predicted"/>
<evidence type="ECO:0000256" key="1">
    <source>
        <dbReference type="SAM" id="MobiDB-lite"/>
    </source>
</evidence>
<evidence type="ECO:0000313" key="2">
    <source>
        <dbReference type="EMBL" id="KAK7490673.1"/>
    </source>
</evidence>
<protein>
    <submittedName>
        <fullName evidence="2">Uncharacterized protein</fullName>
    </submittedName>
</protein>
<dbReference type="Proteomes" id="UP001519460">
    <property type="component" value="Unassembled WGS sequence"/>
</dbReference>
<dbReference type="AlphaFoldDB" id="A0ABD0KTV0"/>
<feature type="compositionally biased region" description="Basic and acidic residues" evidence="1">
    <location>
        <begin position="80"/>
        <end position="99"/>
    </location>
</feature>
<feature type="region of interest" description="Disordered" evidence="1">
    <location>
        <begin position="49"/>
        <end position="99"/>
    </location>
</feature>
<organism evidence="2 3">
    <name type="scientific">Batillaria attramentaria</name>
    <dbReference type="NCBI Taxonomy" id="370345"/>
    <lineage>
        <taxon>Eukaryota</taxon>
        <taxon>Metazoa</taxon>
        <taxon>Spiralia</taxon>
        <taxon>Lophotrochozoa</taxon>
        <taxon>Mollusca</taxon>
        <taxon>Gastropoda</taxon>
        <taxon>Caenogastropoda</taxon>
        <taxon>Sorbeoconcha</taxon>
        <taxon>Cerithioidea</taxon>
        <taxon>Batillariidae</taxon>
        <taxon>Batillaria</taxon>
    </lineage>
</organism>
<accession>A0ABD0KTV0</accession>
<dbReference type="EMBL" id="JACVVK020000124">
    <property type="protein sequence ID" value="KAK7490673.1"/>
    <property type="molecule type" value="Genomic_DNA"/>
</dbReference>